<organism evidence="2 3">
    <name type="scientific">Agrocybe chaxingu</name>
    <dbReference type="NCBI Taxonomy" id="84603"/>
    <lineage>
        <taxon>Eukaryota</taxon>
        <taxon>Fungi</taxon>
        <taxon>Dikarya</taxon>
        <taxon>Basidiomycota</taxon>
        <taxon>Agaricomycotina</taxon>
        <taxon>Agaricomycetes</taxon>
        <taxon>Agaricomycetidae</taxon>
        <taxon>Agaricales</taxon>
        <taxon>Agaricineae</taxon>
        <taxon>Strophariaceae</taxon>
        <taxon>Agrocybe</taxon>
    </lineage>
</organism>
<evidence type="ECO:0000313" key="2">
    <source>
        <dbReference type="EMBL" id="KAJ3489675.1"/>
    </source>
</evidence>
<evidence type="ECO:0000313" key="3">
    <source>
        <dbReference type="Proteomes" id="UP001148786"/>
    </source>
</evidence>
<name>A0A9W8JS82_9AGAR</name>
<feature type="region of interest" description="Disordered" evidence="1">
    <location>
        <begin position="102"/>
        <end position="154"/>
    </location>
</feature>
<evidence type="ECO:0000256" key="1">
    <source>
        <dbReference type="SAM" id="MobiDB-lite"/>
    </source>
</evidence>
<accession>A0A9W8JS82</accession>
<dbReference type="EMBL" id="JANKHO010002699">
    <property type="protein sequence ID" value="KAJ3489675.1"/>
    <property type="molecule type" value="Genomic_DNA"/>
</dbReference>
<sequence>MARSLAKVLAVRGLLSAGSSVQEVEGCRGDVGRLDGEESGMPAQRRSTSHVGDRTVLRNWIGKASWQLEIERVEPPDCARRSSFFAVALAFLFLPPTMYVEQHPLDTKPSRKGKEREPPPRDLPTRDPQPTDLDEKLTRATQAHSSASHRTVLL</sequence>
<gene>
    <name evidence="2" type="ORF">NLJ89_g11509</name>
</gene>
<protein>
    <submittedName>
        <fullName evidence="2">Uncharacterized protein</fullName>
    </submittedName>
</protein>
<keyword evidence="3" id="KW-1185">Reference proteome</keyword>
<feature type="compositionally biased region" description="Basic and acidic residues" evidence="1">
    <location>
        <begin position="103"/>
        <end position="125"/>
    </location>
</feature>
<dbReference type="AlphaFoldDB" id="A0A9W8JS82"/>
<feature type="compositionally biased region" description="Polar residues" evidence="1">
    <location>
        <begin position="139"/>
        <end position="154"/>
    </location>
</feature>
<dbReference type="Proteomes" id="UP001148786">
    <property type="component" value="Unassembled WGS sequence"/>
</dbReference>
<reference evidence="2" key="1">
    <citation type="submission" date="2022-07" db="EMBL/GenBank/DDBJ databases">
        <title>Genome Sequence of Agrocybe chaxingu.</title>
        <authorList>
            <person name="Buettner E."/>
        </authorList>
    </citation>
    <scope>NUCLEOTIDE SEQUENCE</scope>
    <source>
        <strain evidence="2">MP-N11</strain>
    </source>
</reference>
<comment type="caution">
    <text evidence="2">The sequence shown here is derived from an EMBL/GenBank/DDBJ whole genome shotgun (WGS) entry which is preliminary data.</text>
</comment>
<proteinExistence type="predicted"/>